<proteinExistence type="predicted"/>
<dbReference type="Pfam" id="PF14281">
    <property type="entry name" value="PDDEXK_4"/>
    <property type="match status" value="1"/>
</dbReference>
<accession>A0A2U0HUT9</accession>
<dbReference type="InterPro" id="IPR029470">
    <property type="entry name" value="PDDEXK_4"/>
</dbReference>
<dbReference type="Proteomes" id="UP000245962">
    <property type="component" value="Unassembled WGS sequence"/>
</dbReference>
<evidence type="ECO:0000313" key="2">
    <source>
        <dbReference type="Proteomes" id="UP000245962"/>
    </source>
</evidence>
<comment type="caution">
    <text evidence="1">The sequence shown here is derived from an EMBL/GenBank/DDBJ whole genome shotgun (WGS) entry which is preliminary data.</text>
</comment>
<dbReference type="EMBL" id="QEHR01000013">
    <property type="protein sequence ID" value="PVW12633.1"/>
    <property type="molecule type" value="Genomic_DNA"/>
</dbReference>
<gene>
    <name evidence="1" type="ORF">DDV96_14810</name>
</gene>
<protein>
    <recommendedName>
        <fullName evidence="3">PD-(D/E)XK nuclease superfamily protein</fullName>
    </recommendedName>
</protein>
<dbReference type="AlphaFoldDB" id="A0A2U0HUT9"/>
<evidence type="ECO:0000313" key="1">
    <source>
        <dbReference type="EMBL" id="PVW12633.1"/>
    </source>
</evidence>
<reference evidence="1 2" key="1">
    <citation type="submission" date="2018-04" db="EMBL/GenBank/DDBJ databases">
        <title>Marixanthomonas spongiae HN-E44 sp. nov., isolated from a marine sponge.</title>
        <authorList>
            <person name="Luo L."/>
            <person name="Zhuang L."/>
        </authorList>
    </citation>
    <scope>NUCLEOTIDE SEQUENCE [LARGE SCALE GENOMIC DNA]</scope>
    <source>
        <strain evidence="1 2">HN-E44</strain>
    </source>
</reference>
<sequence length="313" mass="37055">MRCNQFEERNMKQTILPVESIQERDVDLILLEELSTDNSFCEWFIRELELPDLTSVNGAWRSISAFGLGETDILFSYNSSDKKIFLLIENKLDATFQNEQFNRYLKRTEEYLTKKECDNAFAVLIAPELYCENQSDFENYLTYETIAERLEFVGSKRNLFKSNLLQIATEKLRRGYQPVNSVPVQSFWHSYWEFKEENYPSLIMKKPDIVPHNSDWPMLYDDRLKNIVFYHKLGQGNTDATFKGFPEQVGVKIKELLPEWAKFKKHTKSFSIRVFSGKIDRTKDFNEQLESVANGLKNLERTRNWIIENKNWL</sequence>
<organism evidence="1 2">
    <name type="scientific">Marixanthomonas spongiae</name>
    <dbReference type="NCBI Taxonomy" id="2174845"/>
    <lineage>
        <taxon>Bacteria</taxon>
        <taxon>Pseudomonadati</taxon>
        <taxon>Bacteroidota</taxon>
        <taxon>Flavobacteriia</taxon>
        <taxon>Flavobacteriales</taxon>
        <taxon>Flavobacteriaceae</taxon>
        <taxon>Marixanthomonas</taxon>
    </lineage>
</organism>
<keyword evidence="2" id="KW-1185">Reference proteome</keyword>
<evidence type="ECO:0008006" key="3">
    <source>
        <dbReference type="Google" id="ProtNLM"/>
    </source>
</evidence>
<name>A0A2U0HUT9_9FLAO</name>